<proteinExistence type="predicted"/>
<dbReference type="OMA" id="CCIGINT"/>
<dbReference type="RefSeq" id="XP_003289486.1">
    <property type="nucleotide sequence ID" value="XM_003289438.1"/>
</dbReference>
<protein>
    <submittedName>
        <fullName evidence="2">Uncharacterized protein</fullName>
    </submittedName>
</protein>
<evidence type="ECO:0000313" key="3">
    <source>
        <dbReference type="Proteomes" id="UP000001064"/>
    </source>
</evidence>
<dbReference type="FunCoup" id="F0ZPY8">
    <property type="interactions" value="398"/>
</dbReference>
<feature type="transmembrane region" description="Helical" evidence="1">
    <location>
        <begin position="21"/>
        <end position="45"/>
    </location>
</feature>
<evidence type="ECO:0000313" key="2">
    <source>
        <dbReference type="EMBL" id="EGC34000.1"/>
    </source>
</evidence>
<dbReference type="AlphaFoldDB" id="F0ZPY8"/>
<keyword evidence="1" id="KW-0472">Membrane</keyword>
<dbReference type="Proteomes" id="UP000001064">
    <property type="component" value="Unassembled WGS sequence"/>
</dbReference>
<organism evidence="2 3">
    <name type="scientific">Dictyostelium purpureum</name>
    <name type="common">Slime mold</name>
    <dbReference type="NCBI Taxonomy" id="5786"/>
    <lineage>
        <taxon>Eukaryota</taxon>
        <taxon>Amoebozoa</taxon>
        <taxon>Evosea</taxon>
        <taxon>Eumycetozoa</taxon>
        <taxon>Dictyostelia</taxon>
        <taxon>Dictyosteliales</taxon>
        <taxon>Dictyosteliaceae</taxon>
        <taxon>Dictyostelium</taxon>
    </lineage>
</organism>
<dbReference type="VEuPathDB" id="AmoebaDB:DICPUDRAFT_88529"/>
<sequence length="236" mass="27053">MGRQFHHHHHHHKRHSYSNCCIGINTIFFLITFIAGAVITAAVFVPSVEYKDEWLKLNATLIDKPSLDIMCQNSSCVEQSNQVSFPYYFYDHGKTFPYEYDKGEEPIAHKNATEPTGLCPNAKHQCWNTSISFQYHANETFILTKSLYVSGDWQDAYDFNQYFTSSLFPCWVSIKNSTEVSVVPIPRYSPGAAIAVGVLFSFALLFLIIILVLISIRCFCKQTHHGHYEYQPISSY</sequence>
<dbReference type="EMBL" id="GL871117">
    <property type="protein sequence ID" value="EGC34000.1"/>
    <property type="molecule type" value="Genomic_DNA"/>
</dbReference>
<gene>
    <name evidence="2" type="ORF">DICPUDRAFT_88529</name>
</gene>
<name>F0ZPY8_DICPU</name>
<keyword evidence="1" id="KW-1133">Transmembrane helix</keyword>
<evidence type="ECO:0000256" key="1">
    <source>
        <dbReference type="SAM" id="Phobius"/>
    </source>
</evidence>
<dbReference type="InParanoid" id="F0ZPY8"/>
<dbReference type="GeneID" id="10502512"/>
<dbReference type="OrthoDB" id="16305at2759"/>
<keyword evidence="3" id="KW-1185">Reference proteome</keyword>
<keyword evidence="1" id="KW-0812">Transmembrane</keyword>
<accession>F0ZPY8</accession>
<feature type="transmembrane region" description="Helical" evidence="1">
    <location>
        <begin position="192"/>
        <end position="214"/>
    </location>
</feature>
<dbReference type="eggNOG" id="ENOG502RDMN">
    <property type="taxonomic scope" value="Eukaryota"/>
</dbReference>
<dbReference type="KEGG" id="dpp:DICPUDRAFT_88529"/>
<reference evidence="3" key="1">
    <citation type="journal article" date="2011" name="Genome Biol.">
        <title>Comparative genomics of the social amoebae Dictyostelium discoideum and Dictyostelium purpureum.</title>
        <authorList>
            <consortium name="US DOE Joint Genome Institute (JGI-PGF)"/>
            <person name="Sucgang R."/>
            <person name="Kuo A."/>
            <person name="Tian X."/>
            <person name="Salerno W."/>
            <person name="Parikh A."/>
            <person name="Feasley C.L."/>
            <person name="Dalin E."/>
            <person name="Tu H."/>
            <person name="Huang E."/>
            <person name="Barry K."/>
            <person name="Lindquist E."/>
            <person name="Shapiro H."/>
            <person name="Bruce D."/>
            <person name="Schmutz J."/>
            <person name="Salamov A."/>
            <person name="Fey P."/>
            <person name="Gaudet P."/>
            <person name="Anjard C."/>
            <person name="Babu M.M."/>
            <person name="Basu S."/>
            <person name="Bushmanova Y."/>
            <person name="van der Wel H."/>
            <person name="Katoh-Kurasawa M."/>
            <person name="Dinh C."/>
            <person name="Coutinho P.M."/>
            <person name="Saito T."/>
            <person name="Elias M."/>
            <person name="Schaap P."/>
            <person name="Kay R.R."/>
            <person name="Henrissat B."/>
            <person name="Eichinger L."/>
            <person name="Rivero F."/>
            <person name="Putnam N.H."/>
            <person name="West C.M."/>
            <person name="Loomis W.F."/>
            <person name="Chisholm R.L."/>
            <person name="Shaulsky G."/>
            <person name="Strassmann J.E."/>
            <person name="Queller D.C."/>
            <person name="Kuspa A."/>
            <person name="Grigoriev I.V."/>
        </authorList>
    </citation>
    <scope>NUCLEOTIDE SEQUENCE [LARGE SCALE GENOMIC DNA]</scope>
    <source>
        <strain evidence="3">QSDP1</strain>
    </source>
</reference>